<dbReference type="InterPro" id="IPR013249">
    <property type="entry name" value="RNA_pol_sigma70_r4_t2"/>
</dbReference>
<dbReference type="InterPro" id="IPR013324">
    <property type="entry name" value="RNA_pol_sigma_r3/r4-like"/>
</dbReference>
<evidence type="ECO:0000256" key="1">
    <source>
        <dbReference type="ARBA" id="ARBA00010641"/>
    </source>
</evidence>
<dbReference type="CDD" id="cd06171">
    <property type="entry name" value="Sigma70_r4"/>
    <property type="match status" value="1"/>
</dbReference>
<dbReference type="InterPro" id="IPR013325">
    <property type="entry name" value="RNA_pol_sigma_r2"/>
</dbReference>
<dbReference type="InterPro" id="IPR014284">
    <property type="entry name" value="RNA_pol_sigma-70_dom"/>
</dbReference>
<name>A0A1F6FF57_9BACT</name>
<feature type="domain" description="RNA polymerase sigma factor 70 region 4 type 2" evidence="6">
    <location>
        <begin position="134"/>
        <end position="183"/>
    </location>
</feature>
<evidence type="ECO:0000259" key="6">
    <source>
        <dbReference type="Pfam" id="PF08281"/>
    </source>
</evidence>
<gene>
    <name evidence="7" type="ORF">A3G90_00165</name>
</gene>
<dbReference type="InterPro" id="IPR036388">
    <property type="entry name" value="WH-like_DNA-bd_sf"/>
</dbReference>
<comment type="caution">
    <text evidence="7">The sequence shown here is derived from an EMBL/GenBank/DDBJ whole genome shotgun (WGS) entry which is preliminary data.</text>
</comment>
<dbReference type="GO" id="GO:0006352">
    <property type="term" value="P:DNA-templated transcription initiation"/>
    <property type="evidence" value="ECO:0007669"/>
    <property type="project" value="InterPro"/>
</dbReference>
<organism evidence="7 8">
    <name type="scientific">Candidatus Kaiserbacteria bacterium RIFCSPLOWO2_12_FULL_45_26</name>
    <dbReference type="NCBI Taxonomy" id="1798525"/>
    <lineage>
        <taxon>Bacteria</taxon>
        <taxon>Candidatus Kaiseribacteriota</taxon>
    </lineage>
</organism>
<evidence type="ECO:0008006" key="9">
    <source>
        <dbReference type="Google" id="ProtNLM"/>
    </source>
</evidence>
<protein>
    <recommendedName>
        <fullName evidence="9">RNA polymerase sigma-70 region 2 domain-containing protein</fullName>
    </recommendedName>
</protein>
<keyword evidence="2" id="KW-0805">Transcription regulation</keyword>
<dbReference type="PANTHER" id="PTHR43133">
    <property type="entry name" value="RNA POLYMERASE ECF-TYPE SIGMA FACTO"/>
    <property type="match status" value="1"/>
</dbReference>
<keyword evidence="4" id="KW-0804">Transcription</keyword>
<dbReference type="EMBL" id="MFMM01000001">
    <property type="protein sequence ID" value="OGG84497.1"/>
    <property type="molecule type" value="Genomic_DNA"/>
</dbReference>
<dbReference type="GO" id="GO:0016987">
    <property type="term" value="F:sigma factor activity"/>
    <property type="evidence" value="ECO:0007669"/>
    <property type="project" value="UniProtKB-KW"/>
</dbReference>
<dbReference type="SUPFAM" id="SSF88659">
    <property type="entry name" value="Sigma3 and sigma4 domains of RNA polymerase sigma factors"/>
    <property type="match status" value="1"/>
</dbReference>
<dbReference type="NCBIfam" id="TIGR02937">
    <property type="entry name" value="sigma70-ECF"/>
    <property type="match status" value="1"/>
</dbReference>
<reference evidence="7 8" key="1">
    <citation type="journal article" date="2016" name="Nat. Commun.">
        <title>Thousands of microbial genomes shed light on interconnected biogeochemical processes in an aquifer system.</title>
        <authorList>
            <person name="Anantharaman K."/>
            <person name="Brown C.T."/>
            <person name="Hug L.A."/>
            <person name="Sharon I."/>
            <person name="Castelle C.J."/>
            <person name="Probst A.J."/>
            <person name="Thomas B.C."/>
            <person name="Singh A."/>
            <person name="Wilkins M.J."/>
            <person name="Karaoz U."/>
            <person name="Brodie E.L."/>
            <person name="Williams K.H."/>
            <person name="Hubbard S.S."/>
            <person name="Banfield J.F."/>
        </authorList>
    </citation>
    <scope>NUCLEOTIDE SEQUENCE [LARGE SCALE GENOMIC DNA]</scope>
</reference>
<dbReference type="SUPFAM" id="SSF88946">
    <property type="entry name" value="Sigma2 domain of RNA polymerase sigma factors"/>
    <property type="match status" value="1"/>
</dbReference>
<dbReference type="STRING" id="1798525.A3G90_00165"/>
<evidence type="ECO:0000313" key="7">
    <source>
        <dbReference type="EMBL" id="OGG84497.1"/>
    </source>
</evidence>
<dbReference type="Pfam" id="PF08281">
    <property type="entry name" value="Sigma70_r4_2"/>
    <property type="match status" value="1"/>
</dbReference>
<dbReference type="PANTHER" id="PTHR43133:SF51">
    <property type="entry name" value="RNA POLYMERASE SIGMA FACTOR"/>
    <property type="match status" value="1"/>
</dbReference>
<evidence type="ECO:0000256" key="3">
    <source>
        <dbReference type="ARBA" id="ARBA00023082"/>
    </source>
</evidence>
<dbReference type="Gene3D" id="1.10.10.10">
    <property type="entry name" value="Winged helix-like DNA-binding domain superfamily/Winged helix DNA-binding domain"/>
    <property type="match status" value="1"/>
</dbReference>
<proteinExistence type="inferred from homology"/>
<feature type="domain" description="RNA polymerase sigma-70 region 2" evidence="5">
    <location>
        <begin position="33"/>
        <end position="99"/>
    </location>
</feature>
<accession>A0A1F6FF57</accession>
<evidence type="ECO:0000259" key="5">
    <source>
        <dbReference type="Pfam" id="PF04542"/>
    </source>
</evidence>
<dbReference type="Gene3D" id="1.10.1740.10">
    <property type="match status" value="1"/>
</dbReference>
<dbReference type="Proteomes" id="UP000177325">
    <property type="component" value="Unassembled WGS sequence"/>
</dbReference>
<evidence type="ECO:0000256" key="2">
    <source>
        <dbReference type="ARBA" id="ARBA00023015"/>
    </source>
</evidence>
<dbReference type="AlphaFoldDB" id="A0A1F6FF57"/>
<evidence type="ECO:0000313" key="8">
    <source>
        <dbReference type="Proteomes" id="UP000177325"/>
    </source>
</evidence>
<dbReference type="GO" id="GO:0003677">
    <property type="term" value="F:DNA binding"/>
    <property type="evidence" value="ECO:0007669"/>
    <property type="project" value="InterPro"/>
</dbReference>
<comment type="similarity">
    <text evidence="1">Belongs to the sigma-70 factor family. ECF subfamily.</text>
</comment>
<sequence length="197" mass="22936">MLGLTNSEPELTLLSDEELLQLSKLKPWLFGKLVERYQAAFLRKALNIVRDPRDAEEVVLDTFTKIYVHADSFVPQSGAQFSSWAYRILMNTAFTRYQKLIKEGQRFMIFEPEYEQFVGERANHSGFEEQRDGIERVLVRLPGHFAYVLRLHYLERWSHEDIASTTGEKVGTIKARIHRAKEAFRRESKGDEAEALL</sequence>
<evidence type="ECO:0000256" key="4">
    <source>
        <dbReference type="ARBA" id="ARBA00023163"/>
    </source>
</evidence>
<dbReference type="Pfam" id="PF04542">
    <property type="entry name" value="Sigma70_r2"/>
    <property type="match status" value="1"/>
</dbReference>
<dbReference type="InterPro" id="IPR007627">
    <property type="entry name" value="RNA_pol_sigma70_r2"/>
</dbReference>
<dbReference type="InterPro" id="IPR039425">
    <property type="entry name" value="RNA_pol_sigma-70-like"/>
</dbReference>
<keyword evidence="3" id="KW-0731">Sigma factor</keyword>